<keyword evidence="2" id="KW-1185">Reference proteome</keyword>
<protein>
    <submittedName>
        <fullName evidence="1">Uncharacterized protein</fullName>
    </submittedName>
</protein>
<dbReference type="VEuPathDB" id="FungiDB:LCOR_04082.1"/>
<reference evidence="1" key="1">
    <citation type="submission" date="2013-08" db="EMBL/GenBank/DDBJ databases">
        <title>Gene expansion shapes genome architecture in the human pathogen Lichtheimia corymbifera: an evolutionary genomics analysis in the ancient terrestrial Mucorales (Mucoromycotina).</title>
        <authorList>
            <person name="Schwartze V.U."/>
            <person name="Winter S."/>
            <person name="Shelest E."/>
            <person name="Marcet-Houben M."/>
            <person name="Horn F."/>
            <person name="Wehner S."/>
            <person name="Hoffmann K."/>
            <person name="Riege K."/>
            <person name="Sammeth M."/>
            <person name="Nowrousian M."/>
            <person name="Valiante V."/>
            <person name="Linde J."/>
            <person name="Jacobsen I.D."/>
            <person name="Marz M."/>
            <person name="Brakhage A.A."/>
            <person name="Gabaldon T."/>
            <person name="Bocker S."/>
            <person name="Voigt K."/>
        </authorList>
    </citation>
    <scope>NUCLEOTIDE SEQUENCE [LARGE SCALE GENOMIC DNA]</scope>
    <source>
        <strain evidence="1">FSU 9682</strain>
    </source>
</reference>
<dbReference type="OrthoDB" id="10359024at2759"/>
<organism evidence="1 2">
    <name type="scientific">Lichtheimia corymbifera JMRC:FSU:9682</name>
    <dbReference type="NCBI Taxonomy" id="1263082"/>
    <lineage>
        <taxon>Eukaryota</taxon>
        <taxon>Fungi</taxon>
        <taxon>Fungi incertae sedis</taxon>
        <taxon>Mucoromycota</taxon>
        <taxon>Mucoromycotina</taxon>
        <taxon>Mucoromycetes</taxon>
        <taxon>Mucorales</taxon>
        <taxon>Lichtheimiaceae</taxon>
        <taxon>Lichtheimia</taxon>
    </lineage>
</organism>
<evidence type="ECO:0000313" key="1">
    <source>
        <dbReference type="EMBL" id="CDH52628.1"/>
    </source>
</evidence>
<comment type="caution">
    <text evidence="1">The sequence shown here is derived from an EMBL/GenBank/DDBJ whole genome shotgun (WGS) entry which is preliminary data.</text>
</comment>
<proteinExistence type="predicted"/>
<gene>
    <name evidence="1" type="ORF">LCOR_04082.1</name>
</gene>
<dbReference type="EMBL" id="CBTN010000014">
    <property type="protein sequence ID" value="CDH52628.1"/>
    <property type="molecule type" value="Genomic_DNA"/>
</dbReference>
<name>A0A068RR36_9FUNG</name>
<dbReference type="AlphaFoldDB" id="A0A068RR36"/>
<sequence length="97" mass="10971">MMTLRLQTFNKDARDLPMTQASIAWQKIEHVGGWYLWQQQDMDLKARTLHGWLNGMHGVGSTVQDHLINVPYRETAAAPTGSDEYQAICRNNGLGNT</sequence>
<accession>A0A068RR36</accession>
<dbReference type="Proteomes" id="UP000027586">
    <property type="component" value="Unassembled WGS sequence"/>
</dbReference>
<evidence type="ECO:0000313" key="2">
    <source>
        <dbReference type="Proteomes" id="UP000027586"/>
    </source>
</evidence>